<gene>
    <name evidence="2" type="ORF">CM240_3276</name>
</gene>
<dbReference type="PANTHER" id="PTHR43591">
    <property type="entry name" value="METHYLTRANSFERASE"/>
    <property type="match status" value="1"/>
</dbReference>
<protein>
    <submittedName>
        <fullName evidence="2">Methyltransferase domain</fullName>
    </submittedName>
</protein>
<evidence type="ECO:0000313" key="3">
    <source>
        <dbReference type="Proteomes" id="UP000019426"/>
    </source>
</evidence>
<dbReference type="InterPro" id="IPR029063">
    <property type="entry name" value="SAM-dependent_MTases_sf"/>
</dbReference>
<dbReference type="PATRIC" id="fig|1216932.3.peg.3250"/>
<dbReference type="GO" id="GO:0032259">
    <property type="term" value="P:methylation"/>
    <property type="evidence" value="ECO:0007669"/>
    <property type="project" value="UniProtKB-KW"/>
</dbReference>
<dbReference type="HOGENOM" id="CLU_037990_10_1_9"/>
<dbReference type="eggNOG" id="COG2226">
    <property type="taxonomic scope" value="Bacteria"/>
</dbReference>
<sequence>MNVSDKIKVVRQGFEESFSEKNFYEKQTTDDSHLELLINMLKVKAGSTVLDLGTGTGYIAFPLARRYSDSKIIGLDIVEETLKRNSKKVIEEKLDNLSFVSYDGYMFPFDNDSIDSIITRYALHHFPDIEQAFSDMYRILKPNGKLIISDPTPNRNDYCRFVDKFMKMKPDGHVRFYYLDEYKEMLEHVGFSFISNKTTSIRFPRKGASQYEDIISETNQDILSGYCIEVDGDEIWITESVLNMLFVK</sequence>
<keyword evidence="2" id="KW-0489">Methyltransferase</keyword>
<dbReference type="Pfam" id="PF13847">
    <property type="entry name" value="Methyltransf_31"/>
    <property type="match status" value="1"/>
</dbReference>
<dbReference type="EMBL" id="HG917869">
    <property type="protein sequence ID" value="CDM70393.1"/>
    <property type="molecule type" value="Genomic_DNA"/>
</dbReference>
<dbReference type="SUPFAM" id="SSF53335">
    <property type="entry name" value="S-adenosyl-L-methionine-dependent methyltransferases"/>
    <property type="match status" value="1"/>
</dbReference>
<dbReference type="Proteomes" id="UP000019426">
    <property type="component" value="Chromosome M2/40_rep2"/>
</dbReference>
<proteinExistence type="predicted"/>
<dbReference type="CDD" id="cd02440">
    <property type="entry name" value="AdoMet_MTases"/>
    <property type="match status" value="1"/>
</dbReference>
<feature type="domain" description="Methyltransferase" evidence="1">
    <location>
        <begin position="44"/>
        <end position="152"/>
    </location>
</feature>
<dbReference type="InterPro" id="IPR025714">
    <property type="entry name" value="Methyltranfer_dom"/>
</dbReference>
<dbReference type="GO" id="GO:0008168">
    <property type="term" value="F:methyltransferase activity"/>
    <property type="evidence" value="ECO:0007669"/>
    <property type="project" value="UniProtKB-KW"/>
</dbReference>
<dbReference type="PANTHER" id="PTHR43591:SF24">
    <property type="entry name" value="2-METHOXY-6-POLYPRENYL-1,4-BENZOQUINOL METHYLASE, MITOCHONDRIAL"/>
    <property type="match status" value="1"/>
</dbReference>
<name>W6S103_9CLOT</name>
<reference evidence="2 3" key="1">
    <citation type="submission" date="2013-11" db="EMBL/GenBank/DDBJ databases">
        <title>Complete genome sequence of Clostridum sp. M2/40.</title>
        <authorList>
            <person name="Wibberg D."/>
            <person name="Puehler A."/>
            <person name="Schlueter A."/>
        </authorList>
    </citation>
    <scope>NUCLEOTIDE SEQUENCE [LARGE SCALE GENOMIC DNA]</scope>
    <source>
        <strain evidence="3">M2/40</strain>
    </source>
</reference>
<dbReference type="Gene3D" id="3.40.50.150">
    <property type="entry name" value="Vaccinia Virus protein VP39"/>
    <property type="match status" value="1"/>
</dbReference>
<keyword evidence="3" id="KW-1185">Reference proteome</keyword>
<dbReference type="STRING" id="1216932.CM240_3276"/>
<organism evidence="2 3">
    <name type="scientific">Clostridium bornimense</name>
    <dbReference type="NCBI Taxonomy" id="1216932"/>
    <lineage>
        <taxon>Bacteria</taxon>
        <taxon>Bacillati</taxon>
        <taxon>Bacillota</taxon>
        <taxon>Clostridia</taxon>
        <taxon>Eubacteriales</taxon>
        <taxon>Clostridiaceae</taxon>
        <taxon>Clostridium</taxon>
    </lineage>
</organism>
<keyword evidence="2" id="KW-0808">Transferase</keyword>
<dbReference type="OrthoDB" id="9772751at2"/>
<evidence type="ECO:0000259" key="1">
    <source>
        <dbReference type="Pfam" id="PF13847"/>
    </source>
</evidence>
<accession>W6S103</accession>
<dbReference type="KEGG" id="clt:CM240_3276"/>
<dbReference type="AlphaFoldDB" id="W6S103"/>
<dbReference type="RefSeq" id="WP_044040562.1">
    <property type="nucleotide sequence ID" value="NZ_HG917869.1"/>
</dbReference>
<evidence type="ECO:0000313" key="2">
    <source>
        <dbReference type="EMBL" id="CDM70393.1"/>
    </source>
</evidence>